<proteinExistence type="predicted"/>
<keyword evidence="1" id="KW-0175">Coiled coil</keyword>
<gene>
    <name evidence="3" type="ORF">HXA33_03585</name>
</gene>
<comment type="caution">
    <text evidence="3">The sequence shown here is derived from an EMBL/GenBank/DDBJ whole genome shotgun (WGS) entry which is preliminary data.</text>
</comment>
<keyword evidence="2" id="KW-1133">Transmembrane helix</keyword>
<sequence length="149" mass="17415">MNYKKTILKIMIGFLSVFLLYLGIHIYGNHQVIKTYASGFEKNPLDDYVKTESDLILSVYEAPFFQSYTNLAIHNSEEKIDLIIWVPLYSKDLSYGLVVTDDKNQISYQIEVNEHLETDEDDYKELLETKQKAINEIKSVAKKEWGFDF</sequence>
<feature type="transmembrane region" description="Helical" evidence="2">
    <location>
        <begin position="7"/>
        <end position="28"/>
    </location>
</feature>
<keyword evidence="4" id="KW-1185">Reference proteome</keyword>
<accession>A0A9Q4AZX4</accession>
<dbReference type="RefSeq" id="WP_257820371.1">
    <property type="nucleotide sequence ID" value="NZ_JABXYM010000001.1"/>
</dbReference>
<evidence type="ECO:0000313" key="4">
    <source>
        <dbReference type="Proteomes" id="UP001057753"/>
    </source>
</evidence>
<reference evidence="3" key="1">
    <citation type="submission" date="2020-06" db="EMBL/GenBank/DDBJ databases">
        <title>Insight into the genomes of haloalkaliphilic bacilli from Kenyan soda lakes.</title>
        <authorList>
            <person name="Mwirichia R."/>
            <person name="Villamizar G.C."/>
            <person name="Poehlein A."/>
            <person name="Mugweru J."/>
            <person name="Kipnyargis A."/>
            <person name="Kiplimo D."/>
            <person name="Orwa P."/>
            <person name="Daniel R."/>
        </authorList>
    </citation>
    <scope>NUCLEOTIDE SEQUENCE</scope>
    <source>
        <strain evidence="3">B1096_S55</strain>
    </source>
</reference>
<dbReference type="Proteomes" id="UP001057753">
    <property type="component" value="Unassembled WGS sequence"/>
</dbReference>
<organism evidence="3 4">
    <name type="scientific">Salipaludibacillus agaradhaerens</name>
    <name type="common">Bacillus agaradhaerens</name>
    <dbReference type="NCBI Taxonomy" id="76935"/>
    <lineage>
        <taxon>Bacteria</taxon>
        <taxon>Bacillati</taxon>
        <taxon>Bacillota</taxon>
        <taxon>Bacilli</taxon>
        <taxon>Bacillales</taxon>
        <taxon>Bacillaceae</taxon>
    </lineage>
</organism>
<protein>
    <submittedName>
        <fullName evidence="3">Uncharacterized protein</fullName>
    </submittedName>
</protein>
<evidence type="ECO:0000256" key="1">
    <source>
        <dbReference type="SAM" id="Coils"/>
    </source>
</evidence>
<feature type="coiled-coil region" evidence="1">
    <location>
        <begin position="113"/>
        <end position="143"/>
    </location>
</feature>
<evidence type="ECO:0000313" key="3">
    <source>
        <dbReference type="EMBL" id="MCR6095615.1"/>
    </source>
</evidence>
<name>A0A9Q4AZX4_SALAG</name>
<evidence type="ECO:0000256" key="2">
    <source>
        <dbReference type="SAM" id="Phobius"/>
    </source>
</evidence>
<dbReference type="EMBL" id="JABXYM010000001">
    <property type="protein sequence ID" value="MCR6095615.1"/>
    <property type="molecule type" value="Genomic_DNA"/>
</dbReference>
<keyword evidence="2" id="KW-0472">Membrane</keyword>
<dbReference type="AlphaFoldDB" id="A0A9Q4AZX4"/>
<keyword evidence="2" id="KW-0812">Transmembrane</keyword>